<evidence type="ECO:0000256" key="3">
    <source>
        <dbReference type="ARBA" id="ARBA00023002"/>
    </source>
</evidence>
<dbReference type="GO" id="GO:0035513">
    <property type="term" value="P:oxidative RNA demethylation"/>
    <property type="evidence" value="ECO:0007669"/>
    <property type="project" value="TreeGrafter"/>
</dbReference>
<evidence type="ECO:0000313" key="9">
    <source>
        <dbReference type="Proteomes" id="UP000239866"/>
    </source>
</evidence>
<dbReference type="PANTHER" id="PTHR16557:SF2">
    <property type="entry name" value="NUCLEIC ACID DIOXYGENASE ALKBH1"/>
    <property type="match status" value="1"/>
</dbReference>
<evidence type="ECO:0000256" key="4">
    <source>
        <dbReference type="ARBA" id="ARBA00023004"/>
    </source>
</evidence>
<dbReference type="NCBIfam" id="NF011930">
    <property type="entry name" value="PRK15401.1"/>
    <property type="match status" value="1"/>
</dbReference>
<dbReference type="GO" id="GO:0008198">
    <property type="term" value="F:ferrous iron binding"/>
    <property type="evidence" value="ECO:0007669"/>
    <property type="project" value="TreeGrafter"/>
</dbReference>
<keyword evidence="4 6" id="KW-0408">Iron</keyword>
<organism evidence="8 9">
    <name type="scientific">Marinobacter fuscus</name>
    <dbReference type="NCBI Taxonomy" id="2109942"/>
    <lineage>
        <taxon>Bacteria</taxon>
        <taxon>Pseudomonadati</taxon>
        <taxon>Pseudomonadota</taxon>
        <taxon>Gammaproteobacteria</taxon>
        <taxon>Pseudomonadales</taxon>
        <taxon>Marinobacteraceae</taxon>
        <taxon>Marinobacter</taxon>
    </lineage>
</organism>
<evidence type="ECO:0000256" key="6">
    <source>
        <dbReference type="PIRSR" id="PIRSR604574-2"/>
    </source>
</evidence>
<dbReference type="GO" id="GO:0032259">
    <property type="term" value="P:methylation"/>
    <property type="evidence" value="ECO:0007669"/>
    <property type="project" value="UniProtKB-KW"/>
</dbReference>
<keyword evidence="8" id="KW-0489">Methyltransferase</keyword>
<evidence type="ECO:0000313" key="8">
    <source>
        <dbReference type="EMBL" id="PSF04712.1"/>
    </source>
</evidence>
<evidence type="ECO:0000256" key="2">
    <source>
        <dbReference type="ARBA" id="ARBA00022964"/>
    </source>
</evidence>
<gene>
    <name evidence="8" type="ORF">C7H09_19160</name>
</gene>
<keyword evidence="3" id="KW-0560">Oxidoreductase</keyword>
<dbReference type="GO" id="GO:0035516">
    <property type="term" value="F:broad specificity oxidative DNA demethylase activity"/>
    <property type="evidence" value="ECO:0007669"/>
    <property type="project" value="TreeGrafter"/>
</dbReference>
<feature type="binding site" evidence="5">
    <location>
        <begin position="120"/>
        <end position="122"/>
    </location>
    <ligand>
        <name>2-oxoglutarate</name>
        <dbReference type="ChEBI" id="CHEBI:16810"/>
    </ligand>
</feature>
<name>A0A2T1K5D0_9GAMM</name>
<dbReference type="InterPro" id="IPR037151">
    <property type="entry name" value="AlkB-like_sf"/>
</dbReference>
<dbReference type="GO" id="GO:0035515">
    <property type="term" value="F:oxidative RNA demethylase activity"/>
    <property type="evidence" value="ECO:0007669"/>
    <property type="project" value="TreeGrafter"/>
</dbReference>
<feature type="binding site" evidence="6">
    <location>
        <position position="133"/>
    </location>
    <ligand>
        <name>Fe cation</name>
        <dbReference type="ChEBI" id="CHEBI:24875"/>
        <note>catalytic</note>
    </ligand>
</feature>
<feature type="binding site" evidence="5">
    <location>
        <position position="135"/>
    </location>
    <ligand>
        <name>substrate</name>
    </ligand>
</feature>
<dbReference type="GO" id="GO:0005737">
    <property type="term" value="C:cytoplasm"/>
    <property type="evidence" value="ECO:0007669"/>
    <property type="project" value="TreeGrafter"/>
</dbReference>
<evidence type="ECO:0000256" key="1">
    <source>
        <dbReference type="ARBA" id="ARBA00022723"/>
    </source>
</evidence>
<dbReference type="Proteomes" id="UP000239866">
    <property type="component" value="Unassembled WGS sequence"/>
</dbReference>
<feature type="binding site" evidence="5">
    <location>
        <position position="69"/>
    </location>
    <ligand>
        <name>substrate</name>
    </ligand>
</feature>
<reference evidence="8 9" key="1">
    <citation type="submission" date="2018-03" db="EMBL/GenBank/DDBJ databases">
        <title>Marinobacter brunus sp. nov., a marine bacterium of Gamma-proteobacteria isolated from the surface seawater of the South China Sea.</title>
        <authorList>
            <person name="Cheng H."/>
            <person name="Wu Y.-H."/>
            <person name="Xamxidin M."/>
            <person name="Xu X.-W."/>
        </authorList>
    </citation>
    <scope>NUCLEOTIDE SEQUENCE [LARGE SCALE GENOMIC DNA]</scope>
    <source>
        <strain evidence="8 9">NH169-3</strain>
    </source>
</reference>
<dbReference type="InterPro" id="IPR005123">
    <property type="entry name" value="Oxoglu/Fe-dep_dioxygenase_dom"/>
</dbReference>
<dbReference type="AlphaFoldDB" id="A0A2T1K5D0"/>
<evidence type="ECO:0000256" key="5">
    <source>
        <dbReference type="PIRSR" id="PIRSR604574-1"/>
    </source>
</evidence>
<keyword evidence="1 6" id="KW-0479">Metal-binding</keyword>
<feature type="binding site" evidence="6">
    <location>
        <position position="187"/>
    </location>
    <ligand>
        <name>Fe cation</name>
        <dbReference type="ChEBI" id="CHEBI:24875"/>
        <note>catalytic</note>
    </ligand>
</feature>
<dbReference type="PROSITE" id="PS51471">
    <property type="entry name" value="FE2OG_OXY"/>
    <property type="match status" value="1"/>
</dbReference>
<accession>A0A2T1K5D0</accession>
<keyword evidence="8" id="KW-0808">Transferase</keyword>
<comment type="cofactor">
    <cofactor evidence="6">
        <name>Fe(2+)</name>
        <dbReference type="ChEBI" id="CHEBI:29033"/>
    </cofactor>
    <text evidence="6">Binds 1 Fe(2+) ion per subunit.</text>
</comment>
<feature type="domain" description="Fe2OG dioxygenase" evidence="7">
    <location>
        <begin position="113"/>
        <end position="213"/>
    </location>
</feature>
<dbReference type="RefSeq" id="WP_106765650.1">
    <property type="nucleotide sequence ID" value="NZ_PXNP01000110.1"/>
</dbReference>
<dbReference type="InterPro" id="IPR027450">
    <property type="entry name" value="AlkB-like"/>
</dbReference>
<proteinExistence type="predicted"/>
<dbReference type="OrthoDB" id="9796932at2"/>
<feature type="binding site" evidence="6">
    <location>
        <position position="131"/>
    </location>
    <ligand>
        <name>Fe cation</name>
        <dbReference type="ChEBI" id="CHEBI:24875"/>
        <note>catalytic</note>
    </ligand>
</feature>
<sequence length="213" mass="23425">MTQDLFSNPAGPEPLDEGVVLLHGYALDCAEPLMESIHRVAEKAPFRHMVTPGGHAMSAAMTCCGPLGWVTDARGYRYQAQDPESGVPWPEMPEVFRHLAWAAAKEAGFPGFKPDACLINRYGLGARMGLHQDKDERDFAWPIVSVSLGLPVVFQLGGLRRSDRPQRVLLEHGDVLVWGGPARMRYHGVLTLKAGAHPLTGANRYNLTFRKAD</sequence>
<dbReference type="GO" id="GO:0008168">
    <property type="term" value="F:methyltransferase activity"/>
    <property type="evidence" value="ECO:0007669"/>
    <property type="project" value="UniProtKB-KW"/>
</dbReference>
<dbReference type="Gene3D" id="2.60.120.590">
    <property type="entry name" value="Alpha-ketoglutarate-dependent dioxygenase AlkB-like"/>
    <property type="match status" value="1"/>
</dbReference>
<feature type="binding site" evidence="5">
    <location>
        <begin position="76"/>
        <end position="78"/>
    </location>
    <ligand>
        <name>substrate</name>
    </ligand>
</feature>
<dbReference type="EMBL" id="PXNP01000110">
    <property type="protein sequence ID" value="PSF04712.1"/>
    <property type="molecule type" value="Genomic_DNA"/>
</dbReference>
<dbReference type="PANTHER" id="PTHR16557">
    <property type="entry name" value="ALKYLATED DNA REPAIR PROTEIN ALKB-RELATED"/>
    <property type="match status" value="1"/>
</dbReference>
<dbReference type="InterPro" id="IPR004574">
    <property type="entry name" value="Alkb"/>
</dbReference>
<comment type="caution">
    <text evidence="8">The sequence shown here is derived from an EMBL/GenBank/DDBJ whole genome shotgun (WGS) entry which is preliminary data.</text>
</comment>
<keyword evidence="9" id="KW-1185">Reference proteome</keyword>
<evidence type="ECO:0000259" key="7">
    <source>
        <dbReference type="PROSITE" id="PS51471"/>
    </source>
</evidence>
<feature type="binding site" evidence="5">
    <location>
        <begin position="204"/>
        <end position="210"/>
    </location>
    <ligand>
        <name>2-oxoglutarate</name>
        <dbReference type="ChEBI" id="CHEBI:16810"/>
    </ligand>
</feature>
<keyword evidence="2" id="KW-0223">Dioxygenase</keyword>
<dbReference type="SUPFAM" id="SSF51197">
    <property type="entry name" value="Clavaminate synthase-like"/>
    <property type="match status" value="1"/>
</dbReference>
<feature type="binding site" evidence="5">
    <location>
        <position position="161"/>
    </location>
    <ligand>
        <name>substrate</name>
    </ligand>
</feature>
<protein>
    <submittedName>
        <fullName evidence="8">DNA oxidative demethylase AlkB</fullName>
    </submittedName>
</protein>
<dbReference type="Pfam" id="PF13532">
    <property type="entry name" value="2OG-FeII_Oxy_2"/>
    <property type="match status" value="1"/>
</dbReference>